<name>A0ACD5EFY0_9HYPH</name>
<reference evidence="1" key="1">
    <citation type="submission" date="2024-10" db="EMBL/GenBank/DDBJ databases">
        <title>Strain of Rhizobium-related bacteria isolated fromm roots of Vavilovia formosa.</title>
        <authorList>
            <person name="Kimeklis A."/>
            <person name="Afonin A."/>
        </authorList>
    </citation>
    <scope>NUCLEOTIDE SEQUENCE</scope>
    <source>
        <strain evidence="1">Vaf-46</strain>
    </source>
</reference>
<accession>A0ACD5EFY0</accession>
<dbReference type="EMBL" id="CP171850">
    <property type="protein sequence ID" value="XKM38033.1"/>
    <property type="molecule type" value="Genomic_DNA"/>
</dbReference>
<geneLocation type="plasmid" evidence="1 2">
    <name>unnamed3</name>
</geneLocation>
<evidence type="ECO:0000313" key="1">
    <source>
        <dbReference type="EMBL" id="XKM38033.1"/>
    </source>
</evidence>
<organism evidence="1 2">
    <name type="scientific">Rhizobium ruizarguesonis</name>
    <dbReference type="NCBI Taxonomy" id="2081791"/>
    <lineage>
        <taxon>Bacteria</taxon>
        <taxon>Pseudomonadati</taxon>
        <taxon>Pseudomonadota</taxon>
        <taxon>Alphaproteobacteria</taxon>
        <taxon>Hyphomicrobiales</taxon>
        <taxon>Rhizobiaceae</taxon>
        <taxon>Rhizobium/Agrobacterium group</taxon>
        <taxon>Rhizobium</taxon>
    </lineage>
</organism>
<keyword evidence="1" id="KW-0378">Hydrolase</keyword>
<evidence type="ECO:0000313" key="2">
    <source>
        <dbReference type="Proteomes" id="UP000078465"/>
    </source>
</evidence>
<sequence length="381" mass="41914">MDTETHQGISPAMISAYNKPFPGTYAATDVLFLLKKVVMDPTDISVKEASIQSGRRHYSEMISVERLPDDGYMRLFEEAMAAGAGRMGNEVVSLARAISAAVEGPITLASLVRAGVPLGVLLKRALTALGRDVAHFGVSIIRDKGLDRNAMRYILERRPIEGLVFVDGWTGKGAICSELEQSFEAYSNDKPRLIVLADPAGRSWLAASGEDWLIPSGILGSTVSGLISRSILNADVVGPEDFHACVQWAHLEPHDISKRFVDTVWRYCQAALEIGAVDPFYPAASVWTDADRSFHSTNAKQAVEFVRARNDVTNMNRIKPGIAEATRAILRRVPEMVFVSSENEKDLSALMHLIREKNIPYAVAREGIHPYRALTLIRQVI</sequence>
<keyword evidence="1" id="KW-0645">Protease</keyword>
<keyword evidence="1" id="KW-0614">Plasmid</keyword>
<gene>
    <name evidence="1" type="ORF">A4U53_002805</name>
</gene>
<proteinExistence type="predicted"/>
<protein>
    <submittedName>
        <fullName evidence="1">Cysteine protease StiP domain-containing protein</fullName>
    </submittedName>
</protein>
<dbReference type="Proteomes" id="UP000078465">
    <property type="component" value="Plasmid unnamed3"/>
</dbReference>